<dbReference type="InterPro" id="IPR050513">
    <property type="entry name" value="RavA_ATPases"/>
</dbReference>
<dbReference type="PANTHER" id="PTHR32204:SF0">
    <property type="entry name" value="ATPASE RAVA"/>
    <property type="match status" value="1"/>
</dbReference>
<dbReference type="STRING" id="1503.CLPU_1c02620"/>
<protein>
    <submittedName>
        <fullName evidence="2">ATPase, AAA family</fullName>
        <ecNumber evidence="2">3.6.3.-</ecNumber>
    </submittedName>
</protein>
<gene>
    <name evidence="2" type="ORF">CLPU_1c02620</name>
</gene>
<dbReference type="RefSeq" id="WP_050353825.1">
    <property type="nucleotide sequence ID" value="NZ_LGSS01000001.1"/>
</dbReference>
<proteinExistence type="predicted"/>
<evidence type="ECO:0000259" key="1">
    <source>
        <dbReference type="SMART" id="SM00382"/>
    </source>
</evidence>
<comment type="caution">
    <text evidence="2">The sequence shown here is derived from an EMBL/GenBank/DDBJ whole genome shotgun (WGS) entry which is preliminary data.</text>
</comment>
<dbReference type="EC" id="3.6.3.-" evidence="2"/>
<name>A0A0L0WF32_GOTPU</name>
<dbReference type="Gene3D" id="3.40.50.300">
    <property type="entry name" value="P-loop containing nucleotide triphosphate hydrolases"/>
    <property type="match status" value="1"/>
</dbReference>
<dbReference type="EMBL" id="LGSS01000001">
    <property type="protein sequence ID" value="KNF10097.1"/>
    <property type="molecule type" value="Genomic_DNA"/>
</dbReference>
<dbReference type="InterPro" id="IPR003593">
    <property type="entry name" value="AAA+_ATPase"/>
</dbReference>
<evidence type="ECO:0000313" key="3">
    <source>
        <dbReference type="Proteomes" id="UP000037267"/>
    </source>
</evidence>
<feature type="domain" description="AAA+ ATPase" evidence="1">
    <location>
        <begin position="52"/>
        <end position="193"/>
    </location>
</feature>
<dbReference type="SUPFAM" id="SSF52540">
    <property type="entry name" value="P-loop containing nucleoside triphosphate hydrolases"/>
    <property type="match status" value="1"/>
</dbReference>
<dbReference type="InterPro" id="IPR045427">
    <property type="entry name" value="MoxR"/>
</dbReference>
<keyword evidence="2" id="KW-0378">Hydrolase</keyword>
<dbReference type="OrthoDB" id="1814213at2"/>
<dbReference type="AlphaFoldDB" id="A0A0L0WF32"/>
<keyword evidence="3" id="KW-1185">Reference proteome</keyword>
<dbReference type="Pfam" id="PF17868">
    <property type="entry name" value="AAA_lid_8"/>
    <property type="match status" value="1"/>
</dbReference>
<accession>A0A0L0WF32</accession>
<dbReference type="GO" id="GO:0016787">
    <property type="term" value="F:hydrolase activity"/>
    <property type="evidence" value="ECO:0007669"/>
    <property type="project" value="UniProtKB-KW"/>
</dbReference>
<dbReference type="CDD" id="cd00009">
    <property type="entry name" value="AAA"/>
    <property type="match status" value="1"/>
</dbReference>
<dbReference type="InterPro" id="IPR041538">
    <property type="entry name" value="RavA-like_AAA_lid"/>
</dbReference>
<organism evidence="2 3">
    <name type="scientific">Gottschalkia purinilytica</name>
    <name type="common">Clostridium purinilyticum</name>
    <dbReference type="NCBI Taxonomy" id="1503"/>
    <lineage>
        <taxon>Bacteria</taxon>
        <taxon>Bacillati</taxon>
        <taxon>Bacillota</taxon>
        <taxon>Tissierellia</taxon>
        <taxon>Tissierellales</taxon>
        <taxon>Gottschalkiaceae</taxon>
        <taxon>Gottschalkia</taxon>
    </lineage>
</organism>
<dbReference type="Proteomes" id="UP000037267">
    <property type="component" value="Unassembled WGS sequence"/>
</dbReference>
<dbReference type="Pfam" id="PF20030">
    <property type="entry name" value="bpMoxR"/>
    <property type="match status" value="1"/>
</dbReference>
<dbReference type="SMART" id="SM00382">
    <property type="entry name" value="AAA"/>
    <property type="match status" value="1"/>
</dbReference>
<dbReference type="InterPro" id="IPR027417">
    <property type="entry name" value="P-loop_NTPase"/>
</dbReference>
<evidence type="ECO:0000313" key="2">
    <source>
        <dbReference type="EMBL" id="KNF10097.1"/>
    </source>
</evidence>
<sequence length="401" mass="46591">MDQKNIKLKNGLFEELEIENAIDKLQNIANELKHIFVERDDVIDNSIKALITGQTVLLIGPPGTAKSALTNALCNRIDNGRYFSWLLNRTSDPAEILGPFSIKEMENDKFIRVTKNKLPEAEIAFLDEIFKCNEPTLNILLPLINEKLFYNDGHPTDVPLITLFAASNEFPEEDSLMALYDRMIFRMHVNYIGDIQNKMTMFKSFLNKNNNNDQYTTISLDELKTLRSALDKVVIEDSVLKEYISLMNALLQDGIIVSDRRQNECLKVLRANALLNKKDKVDSSDFECLKDVLWNELEEIERIEEILRERSVSSYEKEYNFIKSRYNEIVLAIKNIKDTRTIVEVRGSVEYIYDKINRVLKESELMEDDIKDKFTTFKKEVKSQLDKLEKQIEEEGLDDMF</sequence>
<reference evidence="3" key="1">
    <citation type="submission" date="2015-07" db="EMBL/GenBank/DDBJ databases">
        <title>Draft genome sequence of the purine-degrading Gottschalkia purinilyticum DSM 1384 (formerly Clostridium purinilyticum).</title>
        <authorList>
            <person name="Poehlein A."/>
            <person name="Schiel-Bengelsdorf B."/>
            <person name="Bengelsdorf F.R."/>
            <person name="Daniel R."/>
            <person name="Duerre P."/>
        </authorList>
    </citation>
    <scope>NUCLEOTIDE SEQUENCE [LARGE SCALE GENOMIC DNA]</scope>
    <source>
        <strain evidence="3">DSM 1384</strain>
    </source>
</reference>
<dbReference type="PANTHER" id="PTHR32204">
    <property type="entry name" value="ATPASE RAVA"/>
    <property type="match status" value="1"/>
</dbReference>